<gene>
    <name evidence="11" type="ORF">C7H85_11120</name>
</gene>
<dbReference type="FunFam" id="3.40.50.300:FF:000127">
    <property type="entry name" value="Ribose import ATP-binding protein RbsA"/>
    <property type="match status" value="1"/>
</dbReference>
<reference evidence="11 12" key="1">
    <citation type="submission" date="2018-03" db="EMBL/GenBank/DDBJ databases">
        <title>The draft genome of Zobellella sp. 59N8.</title>
        <authorList>
            <person name="Liu L."/>
            <person name="Li L."/>
            <person name="Zhang X."/>
            <person name="Liang L."/>
            <person name="Wang T."/>
        </authorList>
    </citation>
    <scope>NUCLEOTIDE SEQUENCE [LARGE SCALE GENOMIC DNA]</scope>
    <source>
        <strain evidence="11 12">59N8</strain>
    </source>
</reference>
<dbReference type="OrthoDB" id="9776369at2"/>
<dbReference type="InterPro" id="IPR003439">
    <property type="entry name" value="ABC_transporter-like_ATP-bd"/>
</dbReference>
<dbReference type="GO" id="GO:0005886">
    <property type="term" value="C:plasma membrane"/>
    <property type="evidence" value="ECO:0007669"/>
    <property type="project" value="UniProtKB-SubCell"/>
</dbReference>
<dbReference type="CDD" id="cd03215">
    <property type="entry name" value="ABC_Carb_Monos_II"/>
    <property type="match status" value="1"/>
</dbReference>
<dbReference type="Pfam" id="PF00005">
    <property type="entry name" value="ABC_tran"/>
    <property type="match status" value="2"/>
</dbReference>
<dbReference type="SUPFAM" id="SSF52540">
    <property type="entry name" value="P-loop containing nucleoside triphosphate hydrolases"/>
    <property type="match status" value="2"/>
</dbReference>
<dbReference type="Gene3D" id="3.40.50.300">
    <property type="entry name" value="P-loop containing nucleotide triphosphate hydrolases"/>
    <property type="match status" value="2"/>
</dbReference>
<dbReference type="InterPro" id="IPR003593">
    <property type="entry name" value="AAA+_ATPase"/>
</dbReference>
<name>A0A2P7R568_9GAMM</name>
<dbReference type="GO" id="GO:0005524">
    <property type="term" value="F:ATP binding"/>
    <property type="evidence" value="ECO:0007669"/>
    <property type="project" value="UniProtKB-KW"/>
</dbReference>
<evidence type="ECO:0000256" key="8">
    <source>
        <dbReference type="ARBA" id="ARBA00022967"/>
    </source>
</evidence>
<evidence type="ECO:0000256" key="1">
    <source>
        <dbReference type="ARBA" id="ARBA00004202"/>
    </source>
</evidence>
<sequence>MNEEYLLEAKSIKKSFSGVPALRNGSLKLRRGSVHALCGGNGAGKSTFLNILMGLLQRDAGDIYIEGKPVHFSGPSDALDAGISIISQELEPVPGMTVAENLYLGREPKISGFIVNYRKMFGDAEQLLQDLHFDISPRTLMSKLSLAQIQLVEIAKAISYNSKIIIMDEPTSAIGEKEAELLFSSIRRLQTRGTSIIYVSHRMNELYQIADEYTIFRDGQFIESGEMTEIDRRTLINNILGAELEEEFTKFNTPNENILLEVNGFTRKPVFEDISLRLYDGEILGIFGLMGAGRSEFLETLFGTFELDEGYASVKGTPFVPVSPKAAMQAGMALVTEDRKGSGLVLEGSVKDNISLASLHSVSRLGVVQRTKEVASVDRLVTQFSVKAASRELAVKHMSGGNQQKVVLAKWMKTEPCILLLDEPTRGVDVGAKREIYHFMSEFARDGKAIIMVSSEIPEVLGMCDRVIVFRRGKMTGELKGDGLTQENLAKLAS</sequence>
<dbReference type="Proteomes" id="UP000240243">
    <property type="component" value="Unassembled WGS sequence"/>
</dbReference>
<keyword evidence="8" id="KW-1278">Translocase</keyword>
<feature type="domain" description="ABC transporter" evidence="10">
    <location>
        <begin position="253"/>
        <end position="494"/>
    </location>
</feature>
<dbReference type="InterPro" id="IPR017871">
    <property type="entry name" value="ABC_transporter-like_CS"/>
</dbReference>
<feature type="domain" description="ABC transporter" evidence="10">
    <location>
        <begin position="7"/>
        <end position="243"/>
    </location>
</feature>
<evidence type="ECO:0000256" key="9">
    <source>
        <dbReference type="ARBA" id="ARBA00023136"/>
    </source>
</evidence>
<dbReference type="InterPro" id="IPR050107">
    <property type="entry name" value="ABC_carbohydrate_import_ATPase"/>
</dbReference>
<dbReference type="CDD" id="cd03216">
    <property type="entry name" value="ABC_Carb_Monos_I"/>
    <property type="match status" value="1"/>
</dbReference>
<evidence type="ECO:0000256" key="2">
    <source>
        <dbReference type="ARBA" id="ARBA00022448"/>
    </source>
</evidence>
<keyword evidence="12" id="KW-1185">Reference proteome</keyword>
<keyword evidence="9" id="KW-0472">Membrane</keyword>
<dbReference type="GO" id="GO:0016887">
    <property type="term" value="F:ATP hydrolysis activity"/>
    <property type="evidence" value="ECO:0007669"/>
    <property type="project" value="InterPro"/>
</dbReference>
<dbReference type="EMBL" id="PXYG01000004">
    <property type="protein sequence ID" value="PSJ45361.1"/>
    <property type="molecule type" value="Genomic_DNA"/>
</dbReference>
<keyword evidence="4" id="KW-0762">Sugar transport</keyword>
<evidence type="ECO:0000256" key="5">
    <source>
        <dbReference type="ARBA" id="ARBA00022737"/>
    </source>
</evidence>
<organism evidence="11 12">
    <name type="scientific">Zobellella endophytica</name>
    <dbReference type="NCBI Taxonomy" id="2116700"/>
    <lineage>
        <taxon>Bacteria</taxon>
        <taxon>Pseudomonadati</taxon>
        <taxon>Pseudomonadota</taxon>
        <taxon>Gammaproteobacteria</taxon>
        <taxon>Aeromonadales</taxon>
        <taxon>Aeromonadaceae</taxon>
        <taxon>Zobellella</taxon>
    </lineage>
</organism>
<proteinExistence type="predicted"/>
<evidence type="ECO:0000256" key="7">
    <source>
        <dbReference type="ARBA" id="ARBA00022840"/>
    </source>
</evidence>
<evidence type="ECO:0000256" key="4">
    <source>
        <dbReference type="ARBA" id="ARBA00022597"/>
    </source>
</evidence>
<accession>A0A2P7R568</accession>
<evidence type="ECO:0000313" key="12">
    <source>
        <dbReference type="Proteomes" id="UP000240243"/>
    </source>
</evidence>
<dbReference type="RefSeq" id="WP_106729930.1">
    <property type="nucleotide sequence ID" value="NZ_PXYG01000004.1"/>
</dbReference>
<evidence type="ECO:0000256" key="6">
    <source>
        <dbReference type="ARBA" id="ARBA00022741"/>
    </source>
</evidence>
<comment type="subcellular location">
    <subcellularLocation>
        <location evidence="1">Cell membrane</location>
        <topology evidence="1">Peripheral membrane protein</topology>
    </subcellularLocation>
</comment>
<keyword evidence="2" id="KW-0813">Transport</keyword>
<keyword evidence="7 11" id="KW-0067">ATP-binding</keyword>
<dbReference type="PANTHER" id="PTHR43790:SF3">
    <property type="entry name" value="D-ALLOSE IMPORT ATP-BINDING PROTEIN ALSA-RELATED"/>
    <property type="match status" value="1"/>
</dbReference>
<dbReference type="InterPro" id="IPR027417">
    <property type="entry name" value="P-loop_NTPase"/>
</dbReference>
<dbReference type="PROSITE" id="PS50893">
    <property type="entry name" value="ABC_TRANSPORTER_2"/>
    <property type="match status" value="2"/>
</dbReference>
<keyword evidence="5" id="KW-0677">Repeat</keyword>
<dbReference type="PROSITE" id="PS00211">
    <property type="entry name" value="ABC_TRANSPORTER_1"/>
    <property type="match status" value="1"/>
</dbReference>
<evidence type="ECO:0000259" key="10">
    <source>
        <dbReference type="PROSITE" id="PS50893"/>
    </source>
</evidence>
<dbReference type="PANTHER" id="PTHR43790">
    <property type="entry name" value="CARBOHYDRATE TRANSPORT ATP-BINDING PROTEIN MG119-RELATED"/>
    <property type="match status" value="1"/>
</dbReference>
<keyword evidence="3" id="KW-1003">Cell membrane</keyword>
<dbReference type="SMART" id="SM00382">
    <property type="entry name" value="AAA"/>
    <property type="match status" value="2"/>
</dbReference>
<evidence type="ECO:0000256" key="3">
    <source>
        <dbReference type="ARBA" id="ARBA00022475"/>
    </source>
</evidence>
<protein>
    <submittedName>
        <fullName evidence="11">D-xylose ABC transporter ATP-binding protein</fullName>
    </submittedName>
</protein>
<keyword evidence="6" id="KW-0547">Nucleotide-binding</keyword>
<evidence type="ECO:0000313" key="11">
    <source>
        <dbReference type="EMBL" id="PSJ45361.1"/>
    </source>
</evidence>
<comment type="caution">
    <text evidence="11">The sequence shown here is derived from an EMBL/GenBank/DDBJ whole genome shotgun (WGS) entry which is preliminary data.</text>
</comment>
<dbReference type="AlphaFoldDB" id="A0A2P7R568"/>